<gene>
    <name evidence="1" type="ordered locus">RB2496</name>
</gene>
<dbReference type="AlphaFoldDB" id="Q7UVQ4"/>
<dbReference type="STRING" id="243090.RB2496"/>
<dbReference type="SUPFAM" id="SSF52540">
    <property type="entry name" value="P-loop containing nucleoside triphosphate hydrolases"/>
    <property type="match status" value="1"/>
</dbReference>
<sequence>MSRLFLHISYPKAASTSLQELLFLQPPEINDIGPGTWKETLEGEELERFSRRLNIFHSIQLEDLLRFDHAKFEFQVANLFKKNIDVSPPKSTVVSVEPPPPPPPLLRGCRDVSKPIEFTICKCKDNCCDSQPAFNCRESLLDGPALPIGPGSQRKSRLSFGKWLDVCIENSSRSAISSLYFDELIQVYKDLFNEDRVGVLVFEELTTSLISFAKQILEFPDVDEQKTEDLVRQPPRN</sequence>
<dbReference type="InterPro" id="IPR027417">
    <property type="entry name" value="P-loop_NTPase"/>
</dbReference>
<keyword evidence="2" id="KW-1185">Reference proteome</keyword>
<reference evidence="1 2" key="1">
    <citation type="journal article" date="2003" name="Proc. Natl. Acad. Sci. U.S.A.">
        <title>Complete genome sequence of the marine planctomycete Pirellula sp. strain 1.</title>
        <authorList>
            <person name="Gloeckner F.O."/>
            <person name="Kube M."/>
            <person name="Bauer M."/>
            <person name="Teeling H."/>
            <person name="Lombardot T."/>
            <person name="Ludwig W."/>
            <person name="Gade D."/>
            <person name="Beck A."/>
            <person name="Borzym K."/>
            <person name="Heitmann K."/>
            <person name="Rabus R."/>
            <person name="Schlesner H."/>
            <person name="Amann R."/>
            <person name="Reinhardt R."/>
        </authorList>
    </citation>
    <scope>NUCLEOTIDE SEQUENCE [LARGE SCALE GENOMIC DNA]</scope>
    <source>
        <strain evidence="2">DSM 10527 / NCIMB 13988 / SH1</strain>
    </source>
</reference>
<accession>Q7UVQ4</accession>
<name>Q7UVQ4_RHOBA</name>
<dbReference type="HOGENOM" id="CLU_1169933_0_0_0"/>
<dbReference type="InParanoid" id="Q7UVQ4"/>
<dbReference type="OrthoDB" id="1429617at2"/>
<evidence type="ECO:0000313" key="1">
    <source>
        <dbReference type="EMBL" id="CAD72668.1"/>
    </source>
</evidence>
<dbReference type="Proteomes" id="UP000001025">
    <property type="component" value="Chromosome"/>
</dbReference>
<protein>
    <submittedName>
        <fullName evidence="1">Uncharacterized protein</fullName>
    </submittedName>
</protein>
<evidence type="ECO:0000313" key="2">
    <source>
        <dbReference type="Proteomes" id="UP000001025"/>
    </source>
</evidence>
<dbReference type="EnsemblBacteria" id="CAD72668">
    <property type="protein sequence ID" value="CAD72668"/>
    <property type="gene ID" value="RB2496"/>
</dbReference>
<dbReference type="EMBL" id="BX294137">
    <property type="protein sequence ID" value="CAD72668.1"/>
    <property type="molecule type" value="Genomic_DNA"/>
</dbReference>
<dbReference type="KEGG" id="rba:RB2496"/>
<organism evidence="1 2">
    <name type="scientific">Rhodopirellula baltica (strain DSM 10527 / NCIMB 13988 / SH1)</name>
    <dbReference type="NCBI Taxonomy" id="243090"/>
    <lineage>
        <taxon>Bacteria</taxon>
        <taxon>Pseudomonadati</taxon>
        <taxon>Planctomycetota</taxon>
        <taxon>Planctomycetia</taxon>
        <taxon>Pirellulales</taxon>
        <taxon>Pirellulaceae</taxon>
        <taxon>Rhodopirellula</taxon>
    </lineage>
</organism>
<proteinExistence type="predicted"/>